<protein>
    <submittedName>
        <fullName evidence="1">Uncharacterized protein</fullName>
    </submittedName>
</protein>
<dbReference type="AlphaFoldDB" id="A0A841AWU0"/>
<comment type="caution">
    <text evidence="1">The sequence shown here is derived from an EMBL/GenBank/DDBJ whole genome shotgun (WGS) entry which is preliminary data.</text>
</comment>
<dbReference type="EMBL" id="JACHMX010000001">
    <property type="protein sequence ID" value="MBB5851363.1"/>
    <property type="molecule type" value="Genomic_DNA"/>
</dbReference>
<proteinExistence type="predicted"/>
<keyword evidence="2" id="KW-1185">Reference proteome</keyword>
<organism evidence="1 2">
    <name type="scientific">Amycolatopsis umgeniensis</name>
    <dbReference type="NCBI Taxonomy" id="336628"/>
    <lineage>
        <taxon>Bacteria</taxon>
        <taxon>Bacillati</taxon>
        <taxon>Actinomycetota</taxon>
        <taxon>Actinomycetes</taxon>
        <taxon>Pseudonocardiales</taxon>
        <taxon>Pseudonocardiaceae</taxon>
        <taxon>Amycolatopsis</taxon>
    </lineage>
</organism>
<name>A0A841AWU0_9PSEU</name>
<evidence type="ECO:0000313" key="1">
    <source>
        <dbReference type="EMBL" id="MBB5851363.1"/>
    </source>
</evidence>
<accession>A0A841AWU0</accession>
<reference evidence="1 2" key="1">
    <citation type="submission" date="2020-08" db="EMBL/GenBank/DDBJ databases">
        <title>Sequencing the genomes of 1000 actinobacteria strains.</title>
        <authorList>
            <person name="Klenk H.-P."/>
        </authorList>
    </citation>
    <scope>NUCLEOTIDE SEQUENCE [LARGE SCALE GENOMIC DNA]</scope>
    <source>
        <strain evidence="1 2">DSM 45272</strain>
    </source>
</reference>
<gene>
    <name evidence="1" type="ORF">HDA45_001450</name>
</gene>
<sequence length="36" mass="4076">MSKNVPGIAQRCYDVAVRQIKAFLDGGEPSNIERRR</sequence>
<dbReference type="Proteomes" id="UP000580861">
    <property type="component" value="Unassembled WGS sequence"/>
</dbReference>
<evidence type="ECO:0000313" key="2">
    <source>
        <dbReference type="Proteomes" id="UP000580861"/>
    </source>
</evidence>